<feature type="region of interest" description="Disordered" evidence="1">
    <location>
        <begin position="1493"/>
        <end position="1557"/>
    </location>
</feature>
<dbReference type="InterPro" id="IPR036638">
    <property type="entry name" value="HLH_DNA-bd_sf"/>
</dbReference>
<dbReference type="Pfam" id="PF00010">
    <property type="entry name" value="HLH"/>
    <property type="match status" value="1"/>
</dbReference>
<dbReference type="SUPFAM" id="SSF47459">
    <property type="entry name" value="HLH, helix-loop-helix DNA-binding domain"/>
    <property type="match status" value="1"/>
</dbReference>
<feature type="region of interest" description="Disordered" evidence="1">
    <location>
        <begin position="833"/>
        <end position="881"/>
    </location>
</feature>
<feature type="domain" description="BHLH" evidence="2">
    <location>
        <begin position="292"/>
        <end position="343"/>
    </location>
</feature>
<keyword evidence="4" id="KW-1185">Reference proteome</keyword>
<name>A0A9D4PSC6_RHISA</name>
<dbReference type="VEuPathDB" id="VectorBase:RSAN_045895"/>
<feature type="compositionally biased region" description="Low complexity" evidence="1">
    <location>
        <begin position="1121"/>
        <end position="1132"/>
    </location>
</feature>
<feature type="region of interest" description="Disordered" evidence="1">
    <location>
        <begin position="719"/>
        <end position="801"/>
    </location>
</feature>
<evidence type="ECO:0000313" key="4">
    <source>
        <dbReference type="Proteomes" id="UP000821837"/>
    </source>
</evidence>
<feature type="region of interest" description="Disordered" evidence="1">
    <location>
        <begin position="930"/>
        <end position="966"/>
    </location>
</feature>
<feature type="region of interest" description="Disordered" evidence="1">
    <location>
        <begin position="364"/>
        <end position="396"/>
    </location>
</feature>
<dbReference type="PROSITE" id="PS50888">
    <property type="entry name" value="BHLH"/>
    <property type="match status" value="1"/>
</dbReference>
<evidence type="ECO:0000259" key="2">
    <source>
        <dbReference type="PROSITE" id="PS50888"/>
    </source>
</evidence>
<feature type="compositionally biased region" description="Low complexity" evidence="1">
    <location>
        <begin position="374"/>
        <end position="383"/>
    </location>
</feature>
<accession>A0A9D4PSC6</accession>
<feature type="compositionally biased region" description="Low complexity" evidence="1">
    <location>
        <begin position="862"/>
        <end position="881"/>
    </location>
</feature>
<feature type="compositionally biased region" description="Low complexity" evidence="1">
    <location>
        <begin position="657"/>
        <end position="676"/>
    </location>
</feature>
<dbReference type="InterPro" id="IPR011598">
    <property type="entry name" value="bHLH_dom"/>
</dbReference>
<evidence type="ECO:0000256" key="1">
    <source>
        <dbReference type="SAM" id="MobiDB-lite"/>
    </source>
</evidence>
<feature type="region of interest" description="Disordered" evidence="1">
    <location>
        <begin position="1106"/>
        <end position="1190"/>
    </location>
</feature>
<dbReference type="Proteomes" id="UP000821837">
    <property type="component" value="Chromosome 5"/>
</dbReference>
<reference evidence="3" key="2">
    <citation type="submission" date="2021-09" db="EMBL/GenBank/DDBJ databases">
        <authorList>
            <person name="Jia N."/>
            <person name="Wang J."/>
            <person name="Shi W."/>
            <person name="Du L."/>
            <person name="Sun Y."/>
            <person name="Zhan W."/>
            <person name="Jiang J."/>
            <person name="Wang Q."/>
            <person name="Zhang B."/>
            <person name="Ji P."/>
            <person name="Sakyi L.B."/>
            <person name="Cui X."/>
            <person name="Yuan T."/>
            <person name="Jiang B."/>
            <person name="Yang W."/>
            <person name="Lam T.T.-Y."/>
            <person name="Chang Q."/>
            <person name="Ding S."/>
            <person name="Wang X."/>
            <person name="Zhu J."/>
            <person name="Ruan X."/>
            <person name="Zhao L."/>
            <person name="Wei J."/>
            <person name="Que T."/>
            <person name="Du C."/>
            <person name="Cheng J."/>
            <person name="Dai P."/>
            <person name="Han X."/>
            <person name="Huang E."/>
            <person name="Gao Y."/>
            <person name="Liu J."/>
            <person name="Shao H."/>
            <person name="Ye R."/>
            <person name="Li L."/>
            <person name="Wei W."/>
            <person name="Wang X."/>
            <person name="Wang C."/>
            <person name="Huo Q."/>
            <person name="Li W."/>
            <person name="Guo W."/>
            <person name="Chen H."/>
            <person name="Chen S."/>
            <person name="Zhou L."/>
            <person name="Zhou L."/>
            <person name="Ni X."/>
            <person name="Tian J."/>
            <person name="Zhou Y."/>
            <person name="Sheng Y."/>
            <person name="Liu T."/>
            <person name="Pan Y."/>
            <person name="Xia L."/>
            <person name="Li J."/>
            <person name="Zhao F."/>
            <person name="Cao W."/>
        </authorList>
    </citation>
    <scope>NUCLEOTIDE SEQUENCE</scope>
    <source>
        <strain evidence="3">Rsan-2018</strain>
        <tissue evidence="3">Larvae</tissue>
    </source>
</reference>
<evidence type="ECO:0000313" key="3">
    <source>
        <dbReference type="EMBL" id="KAH7952184.1"/>
    </source>
</evidence>
<feature type="region of interest" description="Disordered" evidence="1">
    <location>
        <begin position="281"/>
        <end position="300"/>
    </location>
</feature>
<dbReference type="InterPro" id="IPR012337">
    <property type="entry name" value="RNaseH-like_sf"/>
</dbReference>
<feature type="region of interest" description="Disordered" evidence="1">
    <location>
        <begin position="1344"/>
        <end position="1363"/>
    </location>
</feature>
<dbReference type="PANTHER" id="PTHR46970">
    <property type="entry name" value="BASIC HELIX-LOOP-HELIX DOMAIN-CONTAINING PROTEIN USF3"/>
    <property type="match status" value="1"/>
</dbReference>
<dbReference type="SMART" id="SM00353">
    <property type="entry name" value="HLH"/>
    <property type="match status" value="1"/>
</dbReference>
<dbReference type="Gene3D" id="4.10.280.10">
    <property type="entry name" value="Helix-loop-helix DNA-binding domain"/>
    <property type="match status" value="1"/>
</dbReference>
<feature type="compositionally biased region" description="Basic and acidic residues" evidence="1">
    <location>
        <begin position="1504"/>
        <end position="1516"/>
    </location>
</feature>
<dbReference type="SUPFAM" id="SSF53098">
    <property type="entry name" value="Ribonuclease H-like"/>
    <property type="match status" value="1"/>
</dbReference>
<dbReference type="GO" id="GO:0003676">
    <property type="term" value="F:nucleic acid binding"/>
    <property type="evidence" value="ECO:0007669"/>
    <property type="project" value="InterPro"/>
</dbReference>
<dbReference type="EMBL" id="JABSTV010001251">
    <property type="protein sequence ID" value="KAH7952184.1"/>
    <property type="molecule type" value="Genomic_DNA"/>
</dbReference>
<comment type="caution">
    <text evidence="3">The sequence shown here is derived from an EMBL/GenBank/DDBJ whole genome shotgun (WGS) entry which is preliminary data.</text>
</comment>
<feature type="region of interest" description="Disordered" evidence="1">
    <location>
        <begin position="1580"/>
        <end position="1624"/>
    </location>
</feature>
<dbReference type="Gene3D" id="3.30.420.10">
    <property type="entry name" value="Ribonuclease H-like superfamily/Ribonuclease H"/>
    <property type="match status" value="1"/>
</dbReference>
<feature type="compositionally biased region" description="Low complexity" evidence="1">
    <location>
        <begin position="775"/>
        <end position="792"/>
    </location>
</feature>
<feature type="compositionally biased region" description="Low complexity" evidence="1">
    <location>
        <begin position="1580"/>
        <end position="1602"/>
    </location>
</feature>
<proteinExistence type="predicted"/>
<dbReference type="PANTHER" id="PTHR46970:SF1">
    <property type="entry name" value="BASIC HELIX-LOOP-HELIX DOMAIN-CONTAINING PROTEIN USF3"/>
    <property type="match status" value="1"/>
</dbReference>
<feature type="region of interest" description="Disordered" evidence="1">
    <location>
        <begin position="656"/>
        <end position="691"/>
    </location>
</feature>
<feature type="region of interest" description="Disordered" evidence="1">
    <location>
        <begin position="129"/>
        <end position="172"/>
    </location>
</feature>
<sequence>MHPQNDHERRRARAIALTKNHRDDPHAYYVDVAKYPHMKNACAAAVLRASTGEITSVGSIRCKTPAQAEEYAIALAMPTTGCHTIPSDAKTAVINYSHDSVHPTTTRVLTALTQHGRMTNNVTIKWFPAHTGDLNEPDGPNRNEEADREAHALTRRGLPSLPLKSEPATDSDSEDVNYAITQYGEVLQWYRTSRIKYPPPHIGISHATKRPPYDNYKQERFVLRYWPNTSVRKSTTQIRAKGAGGHEPTRTTYSALPPPPNTQNGQIPEEIDKKITSEDICNGEVGSRSSHKRKEVHNEVERRRKDKINIGILRLGELLPDKDPRKQSKNGILERASEYITYLKDLNEKLVMDKVTNVEAVSSRPAAEPLAPKAPQAAVASTVPPAPPPPASSARDAMPGCTLVTQALPSAPVMSTAQPSAVTVFQQQHPLTAVTPAATGVTAGATGGVVSQPILVINDQGVPVLQNVVTFQNTSIILNPQGHAMGARAPGSVVSFAGPDMLPQVHLATGQSTDDFAHSAAALGGLMQCDPKLKEAAKLCGVQQNAATFLSGAGMVMNQPLLSLGTGTTVIAGQTAPAPQVPSAFLLPSGQIIPVVSQPQVVSAPMQSAHPLGSQVAANAAAAVSSCSTSLAKVVQCDGTQSYMCREHASVQNKALASTPSSSGAATGTAAAQPSGNCRKQHHSCPQHSSTSLSKCIAVPDSSRTKPVCSHAASKQPLCIRPKPTSQTPDSSQVKPSCARKGGGGKKVAASKSSPELPAKRARTDAPRSDEEAASHTSTCSSTTATASAHSTEGVSSTSNKDISPLAADILAQATESIFSCGGNVEAAVNQAAKPKNKSPVSASSSDQVTAPAVSIPATVETDTSTQASTTSTASSPPSTSVALTQSQCLRTAVLAEAVCSSETVPANSTVEEAPKMKNIFENRRLTEMDAETTSTTSQVSVENAAQSLSAKEGQDDVQASDSDRNELPSLSLHSIVMEENIDISPSVSSTTFTESYVSVSASSNGHSTPQGSSKIPDCAASILCQLTPPSSKGSEDNSKAFVSSTDSLASDQELPLILSIPEDDGHGSLNSNSNPGLSFPSLSPGDQLEHELGNSTAKTVESTSSLSQFVLTPPTPHLPASAAQVSVSSSSTKKKESLESNTYTYVASESFPTPPSHSEELHTIGNTGSTSSKQDCHHASRSPQLHSAPPAKLHTEASCHSFVSSAPPTLPMHSQGLQFSTASAVTAPTQVHNISLPGFSTAQGFATPKEPESMPLLDQTSKPPPSPCRMVRDSGRCATPSKTVPPQPTTVHSSYTAQFSNSAQRSLATTPSRYPIHTYHTAKDDFPMLPSAPLHTPPLHTMAPHMSQSPSSRSHHMQPETSSNQNMFQHQNYPYPNFSLGHRSPSFSTCATSRPEVPATSRVPTSCLQATSPRQSHFGMQVPTSQQQGCLFPSASSASLLPLTSEFGPQCSGPLAPPPPPVFGNLSQHCAQAPHLVNNLIPGPFATNANSICGTSLPPPSMESEKQGGRRDKQGMHLMSETSCPDTEKQQPKSKSKKSKPSNTSSHNAPSHTGTEIERSANISSAAYNPLFRPQSQQNSINLNLNGSGAPTSHSSSVTSFSHHHSPLQRNTQHGSASTSSVASVVSMTGPSISTATQVAPYSNCAVAPSQHVPNFNLSNIFPDIGSGEQGRASAAPPPPSTHFYPSSRVLHNSFNHILPPPPPPAPTHNNFVHSGHHAPSFSNVIPPLTFPMHEH</sequence>
<organism evidence="3 4">
    <name type="scientific">Rhipicephalus sanguineus</name>
    <name type="common">Brown dog tick</name>
    <name type="synonym">Ixodes sanguineus</name>
    <dbReference type="NCBI Taxonomy" id="34632"/>
    <lineage>
        <taxon>Eukaryota</taxon>
        <taxon>Metazoa</taxon>
        <taxon>Ecdysozoa</taxon>
        <taxon>Arthropoda</taxon>
        <taxon>Chelicerata</taxon>
        <taxon>Arachnida</taxon>
        <taxon>Acari</taxon>
        <taxon>Parasitiformes</taxon>
        <taxon>Ixodida</taxon>
        <taxon>Ixodoidea</taxon>
        <taxon>Ixodidae</taxon>
        <taxon>Rhipicephalinae</taxon>
        <taxon>Rhipicephalus</taxon>
        <taxon>Rhipicephalus</taxon>
    </lineage>
</organism>
<feature type="compositionally biased region" description="Polar residues" evidence="1">
    <location>
        <begin position="939"/>
        <end position="950"/>
    </location>
</feature>
<feature type="compositionally biased region" description="Polar residues" evidence="1">
    <location>
        <begin position="724"/>
        <end position="735"/>
    </location>
</feature>
<feature type="compositionally biased region" description="Polar residues" evidence="1">
    <location>
        <begin position="1142"/>
        <end position="1152"/>
    </location>
</feature>
<feature type="region of interest" description="Disordered" evidence="1">
    <location>
        <begin position="1253"/>
        <end position="1294"/>
    </location>
</feature>
<feature type="compositionally biased region" description="Polar residues" evidence="1">
    <location>
        <begin position="839"/>
        <end position="849"/>
    </location>
</feature>
<dbReference type="InterPro" id="IPR036397">
    <property type="entry name" value="RNaseH_sf"/>
</dbReference>
<dbReference type="InterPro" id="IPR048064">
    <property type="entry name" value="USF3_bHLH"/>
</dbReference>
<protein>
    <recommendedName>
        <fullName evidence="2">BHLH domain-containing protein</fullName>
    </recommendedName>
</protein>
<feature type="region of interest" description="Disordered" evidence="1">
    <location>
        <begin position="1060"/>
        <end position="1094"/>
    </location>
</feature>
<feature type="compositionally biased region" description="Basic and acidic residues" evidence="1">
    <location>
        <begin position="139"/>
        <end position="152"/>
    </location>
</feature>
<dbReference type="CDD" id="cd18910">
    <property type="entry name" value="bHLHzip_USF3"/>
    <property type="match status" value="1"/>
</dbReference>
<dbReference type="InterPro" id="IPR053252">
    <property type="entry name" value="EMT_regulator"/>
</dbReference>
<dbReference type="GO" id="GO:0046983">
    <property type="term" value="F:protein dimerization activity"/>
    <property type="evidence" value="ECO:0007669"/>
    <property type="project" value="InterPro"/>
</dbReference>
<reference evidence="3" key="1">
    <citation type="journal article" date="2020" name="Cell">
        <title>Large-Scale Comparative Analyses of Tick Genomes Elucidate Their Genetic Diversity and Vector Capacities.</title>
        <authorList>
            <consortium name="Tick Genome and Microbiome Consortium (TIGMIC)"/>
            <person name="Jia N."/>
            <person name="Wang J."/>
            <person name="Shi W."/>
            <person name="Du L."/>
            <person name="Sun Y."/>
            <person name="Zhan W."/>
            <person name="Jiang J.F."/>
            <person name="Wang Q."/>
            <person name="Zhang B."/>
            <person name="Ji P."/>
            <person name="Bell-Sakyi L."/>
            <person name="Cui X.M."/>
            <person name="Yuan T.T."/>
            <person name="Jiang B.G."/>
            <person name="Yang W.F."/>
            <person name="Lam T.T."/>
            <person name="Chang Q.C."/>
            <person name="Ding S.J."/>
            <person name="Wang X.J."/>
            <person name="Zhu J.G."/>
            <person name="Ruan X.D."/>
            <person name="Zhao L."/>
            <person name="Wei J.T."/>
            <person name="Ye R.Z."/>
            <person name="Que T.C."/>
            <person name="Du C.H."/>
            <person name="Zhou Y.H."/>
            <person name="Cheng J.X."/>
            <person name="Dai P.F."/>
            <person name="Guo W.B."/>
            <person name="Han X.H."/>
            <person name="Huang E.J."/>
            <person name="Li L.F."/>
            <person name="Wei W."/>
            <person name="Gao Y.C."/>
            <person name="Liu J.Z."/>
            <person name="Shao H.Z."/>
            <person name="Wang X."/>
            <person name="Wang C.C."/>
            <person name="Yang T.C."/>
            <person name="Huo Q.B."/>
            <person name="Li W."/>
            <person name="Chen H.Y."/>
            <person name="Chen S.E."/>
            <person name="Zhou L.G."/>
            <person name="Ni X.B."/>
            <person name="Tian J.H."/>
            <person name="Sheng Y."/>
            <person name="Liu T."/>
            <person name="Pan Y.S."/>
            <person name="Xia L.Y."/>
            <person name="Li J."/>
            <person name="Zhao F."/>
            <person name="Cao W.C."/>
        </authorList>
    </citation>
    <scope>NUCLEOTIDE SEQUENCE</scope>
    <source>
        <strain evidence="3">Rsan-2018</strain>
    </source>
</reference>
<feature type="compositionally biased region" description="Basic and acidic residues" evidence="1">
    <location>
        <begin position="758"/>
        <end position="774"/>
    </location>
</feature>
<feature type="region of interest" description="Disordered" evidence="1">
    <location>
        <begin position="235"/>
        <end position="265"/>
    </location>
</feature>
<gene>
    <name evidence="3" type="ORF">HPB52_019692</name>
</gene>
<feature type="compositionally biased region" description="Polar residues" evidence="1">
    <location>
        <begin position="1165"/>
        <end position="1174"/>
    </location>
</feature>
<feature type="compositionally biased region" description="Low complexity" evidence="1">
    <location>
        <begin position="1068"/>
        <end position="1086"/>
    </location>
</feature>